<dbReference type="PANTHER" id="PTHR45708">
    <property type="entry name" value="ENDOCHITINASE"/>
    <property type="match status" value="1"/>
</dbReference>
<organism evidence="4 5">
    <name type="scientific">Lachnellula arida</name>
    <dbReference type="NCBI Taxonomy" id="1316785"/>
    <lineage>
        <taxon>Eukaryota</taxon>
        <taxon>Fungi</taxon>
        <taxon>Dikarya</taxon>
        <taxon>Ascomycota</taxon>
        <taxon>Pezizomycotina</taxon>
        <taxon>Leotiomycetes</taxon>
        <taxon>Helotiales</taxon>
        <taxon>Lachnaceae</taxon>
        <taxon>Lachnellula</taxon>
    </lineage>
</organism>
<dbReference type="OrthoDB" id="6020543at2759"/>
<dbReference type="InterPro" id="IPR017853">
    <property type="entry name" value="GH"/>
</dbReference>
<sequence>MHYPQQFLRTILFLPALSPNLPLVCALKLPFGHSKEPRRHDAKTVDVKLPDMGFVKTYVCPAKADLFRRQSVPPVITLPQADLQPFLLALRETEVQMIAIIDAMLRDEGSVMPSDTCTCVFSSIPTLIPTLTLISTPTPTPTPTLPVPDSIPSSPLTSTLTLTTRTTTTITIFTPATVTKTRSESLDAVSTIPSSQDAMDTVPVAALSTTTSPQTTLDTVPVAAPNTATNPQTTMNTVPVAALSTTISVPSNLSTTVPLPSSTSTLSVVQDLQLPDYTFDATSSKNIAVYFGRSPATRSSSLEAQCADPNIDIVILAFVIPQQDGSKYPSTNFGPTCNGQTDAMRASAPDKVWEESVVEYGGITGGFNFGGDGQAAAFADTLWGLFGPVGSVDIMLRPFGGVEVDGFDVGEMTFASSFFLSSPSPLRSIYPPRRNDTIQLVNKNLFQPAQTTKTTTQPVSPP</sequence>
<feature type="signal peptide" evidence="3">
    <location>
        <begin position="1"/>
        <end position="26"/>
    </location>
</feature>
<dbReference type="InterPro" id="IPR050542">
    <property type="entry name" value="Glycosyl_Hydrlase18_Chitinase"/>
</dbReference>
<dbReference type="GO" id="GO:0004568">
    <property type="term" value="F:chitinase activity"/>
    <property type="evidence" value="ECO:0007669"/>
    <property type="project" value="TreeGrafter"/>
</dbReference>
<dbReference type="EMBL" id="QGMF01000514">
    <property type="protein sequence ID" value="TVY15364.1"/>
    <property type="molecule type" value="Genomic_DNA"/>
</dbReference>
<dbReference type="AlphaFoldDB" id="A0A8T9B5T0"/>
<reference evidence="4 5" key="1">
    <citation type="submission" date="2018-05" db="EMBL/GenBank/DDBJ databases">
        <title>Whole genome sequencing for identification of molecular markers to develop diagnostic detection tools for the regulated plant pathogen Lachnellula willkommii.</title>
        <authorList>
            <person name="Giroux E."/>
            <person name="Bilodeau G."/>
        </authorList>
    </citation>
    <scope>NUCLEOTIDE SEQUENCE [LARGE SCALE GENOMIC DNA]</scope>
    <source>
        <strain evidence="4 5">CBS 203.66</strain>
    </source>
</reference>
<evidence type="ECO:0000313" key="4">
    <source>
        <dbReference type="EMBL" id="TVY15364.1"/>
    </source>
</evidence>
<keyword evidence="2" id="KW-0326">Glycosidase</keyword>
<dbReference type="GO" id="GO:0005576">
    <property type="term" value="C:extracellular region"/>
    <property type="evidence" value="ECO:0007669"/>
    <property type="project" value="TreeGrafter"/>
</dbReference>
<accession>A0A8T9B5T0</accession>
<keyword evidence="3" id="KW-0732">Signal</keyword>
<dbReference type="SUPFAM" id="SSF51445">
    <property type="entry name" value="(Trans)glycosidases"/>
    <property type="match status" value="1"/>
</dbReference>
<dbReference type="Proteomes" id="UP000469559">
    <property type="component" value="Unassembled WGS sequence"/>
</dbReference>
<evidence type="ECO:0000256" key="1">
    <source>
        <dbReference type="ARBA" id="ARBA00022801"/>
    </source>
</evidence>
<proteinExistence type="predicted"/>
<name>A0A8T9B5T0_9HELO</name>
<dbReference type="PANTHER" id="PTHR45708:SF49">
    <property type="entry name" value="ENDOCHITINASE"/>
    <property type="match status" value="1"/>
</dbReference>
<keyword evidence="1" id="KW-0378">Hydrolase</keyword>
<feature type="chain" id="PRO_5035891397" evidence="3">
    <location>
        <begin position="27"/>
        <end position="462"/>
    </location>
</feature>
<evidence type="ECO:0000313" key="5">
    <source>
        <dbReference type="Proteomes" id="UP000469559"/>
    </source>
</evidence>
<comment type="caution">
    <text evidence="4">The sequence shown here is derived from an EMBL/GenBank/DDBJ whole genome shotgun (WGS) entry which is preliminary data.</text>
</comment>
<evidence type="ECO:0000256" key="2">
    <source>
        <dbReference type="ARBA" id="ARBA00023295"/>
    </source>
</evidence>
<protein>
    <submittedName>
        <fullName evidence="4">Chitinase 3</fullName>
    </submittedName>
</protein>
<dbReference type="Gene3D" id="3.20.20.80">
    <property type="entry name" value="Glycosidases"/>
    <property type="match status" value="1"/>
</dbReference>
<evidence type="ECO:0000256" key="3">
    <source>
        <dbReference type="SAM" id="SignalP"/>
    </source>
</evidence>
<gene>
    <name evidence="4" type="primary">CHT3</name>
    <name evidence="4" type="ORF">LARI1_G007232</name>
</gene>
<keyword evidence="5" id="KW-1185">Reference proteome</keyword>